<proteinExistence type="predicted"/>
<dbReference type="InParanoid" id="D8TNF2"/>
<reference evidence="2 3" key="1">
    <citation type="journal article" date="2010" name="Science">
        <title>Genomic analysis of organismal complexity in the multicellular green alga Volvox carteri.</title>
        <authorList>
            <person name="Prochnik S.E."/>
            <person name="Umen J."/>
            <person name="Nedelcu A.M."/>
            <person name="Hallmann A."/>
            <person name="Miller S.M."/>
            <person name="Nishii I."/>
            <person name="Ferris P."/>
            <person name="Kuo A."/>
            <person name="Mitros T."/>
            <person name="Fritz-Laylin L.K."/>
            <person name="Hellsten U."/>
            <person name="Chapman J."/>
            <person name="Simakov O."/>
            <person name="Rensing S.A."/>
            <person name="Terry A."/>
            <person name="Pangilinan J."/>
            <person name="Kapitonov V."/>
            <person name="Jurka J."/>
            <person name="Salamov A."/>
            <person name="Shapiro H."/>
            <person name="Schmutz J."/>
            <person name="Grimwood J."/>
            <person name="Lindquist E."/>
            <person name="Lucas S."/>
            <person name="Grigoriev I.V."/>
            <person name="Schmitt R."/>
            <person name="Kirk D."/>
            <person name="Rokhsar D.S."/>
        </authorList>
    </citation>
    <scope>NUCLEOTIDE SEQUENCE [LARGE SCALE GENOMIC DNA]</scope>
    <source>
        <strain evidence="3">f. Nagariensis / Eve</strain>
    </source>
</reference>
<dbReference type="InterPro" id="IPR013320">
    <property type="entry name" value="ConA-like_dom_sf"/>
</dbReference>
<feature type="region of interest" description="Disordered" evidence="1">
    <location>
        <begin position="292"/>
        <end position="314"/>
    </location>
</feature>
<gene>
    <name evidence="2" type="ORF">VOLCADRAFT_88155</name>
</gene>
<accession>D8TNF2</accession>
<evidence type="ECO:0000313" key="2">
    <source>
        <dbReference type="EMBL" id="EFJ50831.1"/>
    </source>
</evidence>
<dbReference type="SUPFAM" id="SSF49899">
    <property type="entry name" value="Concanavalin A-like lectins/glucanases"/>
    <property type="match status" value="1"/>
</dbReference>
<dbReference type="GeneID" id="9620880"/>
<dbReference type="EMBL" id="GL378329">
    <property type="protein sequence ID" value="EFJ50831.1"/>
    <property type="molecule type" value="Genomic_DNA"/>
</dbReference>
<dbReference type="RefSeq" id="XP_002947843.1">
    <property type="nucleotide sequence ID" value="XM_002947797.1"/>
</dbReference>
<dbReference type="eggNOG" id="KOG0613">
    <property type="taxonomic scope" value="Eukaryota"/>
</dbReference>
<dbReference type="AlphaFoldDB" id="D8TNF2"/>
<protein>
    <submittedName>
        <fullName evidence="2">Uncharacterized protein</fullName>
    </submittedName>
</protein>
<dbReference type="OrthoDB" id="537063at2759"/>
<feature type="region of interest" description="Disordered" evidence="1">
    <location>
        <begin position="358"/>
        <end position="381"/>
    </location>
</feature>
<sequence length="451" mass="49133">MLLLRQLPPVYTAAQLIIRRILQKVTVQRTRSDKPLLVGSHTSKIRRRWFQKTYHAKQPKLMWKLNCLLLFISNALLTAQTSAQAAAGTSASVYFSGSRYGRNLGLLGAWSTAPDSAFTAVWIGRLNSTKTPQTYLTMSRIPGEYFWETYWVQSSLFVFGDLGELFGIQEDISSPPAGQWTMDVFSRRPGATSAYHARYSSSGSLSLTSLTSKPCRLDRDNLVVGADYRDNNKYLVGNVAVLLIYNRSLSSSELLDLAQGYASRFGWPAPVIFRGILIQSLYPTSQWIAQVPQPPPASARSTAADQLRSRASTSTTSVSKAIATTVPTPNFATTVTTAFTTPLATPFTATFTTTFTASVSKPGPPTRPAASKPNSNPRCADVHRPADMYTCMYTYKRAPGANPFSSVLGSARIPAGSLPCNMQGVYPPFYAIGQQSAGQVLSLVSLFADIG</sequence>
<name>D8TNF2_VOLCA</name>
<organism evidence="3">
    <name type="scientific">Volvox carteri f. nagariensis</name>
    <dbReference type="NCBI Taxonomy" id="3068"/>
    <lineage>
        <taxon>Eukaryota</taxon>
        <taxon>Viridiplantae</taxon>
        <taxon>Chlorophyta</taxon>
        <taxon>core chlorophytes</taxon>
        <taxon>Chlorophyceae</taxon>
        <taxon>CS clade</taxon>
        <taxon>Chlamydomonadales</taxon>
        <taxon>Volvocaceae</taxon>
        <taxon>Volvox</taxon>
    </lineage>
</organism>
<dbReference type="Proteomes" id="UP000001058">
    <property type="component" value="Unassembled WGS sequence"/>
</dbReference>
<evidence type="ECO:0000256" key="1">
    <source>
        <dbReference type="SAM" id="MobiDB-lite"/>
    </source>
</evidence>
<evidence type="ECO:0000313" key="3">
    <source>
        <dbReference type="Proteomes" id="UP000001058"/>
    </source>
</evidence>
<keyword evidence="3" id="KW-1185">Reference proteome</keyword>
<dbReference type="KEGG" id="vcn:VOLCADRAFT_88155"/>